<dbReference type="SMART" id="SM00530">
    <property type="entry name" value="HTH_XRE"/>
    <property type="match status" value="1"/>
</dbReference>
<dbReference type="CDD" id="cd00093">
    <property type="entry name" value="HTH_XRE"/>
    <property type="match status" value="1"/>
</dbReference>
<dbReference type="Gene3D" id="1.10.260.40">
    <property type="entry name" value="lambda repressor-like DNA-binding domains"/>
    <property type="match status" value="1"/>
</dbReference>
<protein>
    <recommendedName>
        <fullName evidence="1">HTH cro/C1-type domain-containing protein</fullName>
    </recommendedName>
</protein>
<organism evidence="2 3">
    <name type="scientific">Corynebacterium flavescens</name>
    <dbReference type="NCBI Taxonomy" id="28028"/>
    <lineage>
        <taxon>Bacteria</taxon>
        <taxon>Bacillati</taxon>
        <taxon>Actinomycetota</taxon>
        <taxon>Actinomycetes</taxon>
        <taxon>Mycobacteriales</taxon>
        <taxon>Corynebacteriaceae</taxon>
        <taxon>Corynebacterium</taxon>
    </lineage>
</organism>
<gene>
    <name evidence="2" type="ORF">CFL01nite_19130</name>
</gene>
<evidence type="ECO:0000313" key="3">
    <source>
        <dbReference type="Proteomes" id="UP000315353"/>
    </source>
</evidence>
<dbReference type="SUPFAM" id="SSF47413">
    <property type="entry name" value="lambda repressor-like DNA-binding domains"/>
    <property type="match status" value="1"/>
</dbReference>
<dbReference type="Pfam" id="PF13560">
    <property type="entry name" value="HTH_31"/>
    <property type="match status" value="1"/>
</dbReference>
<dbReference type="InterPro" id="IPR001387">
    <property type="entry name" value="Cro/C1-type_HTH"/>
</dbReference>
<dbReference type="Proteomes" id="UP000315353">
    <property type="component" value="Unassembled WGS sequence"/>
</dbReference>
<dbReference type="AlphaFoldDB" id="A0AB73B9P3"/>
<evidence type="ECO:0000313" key="2">
    <source>
        <dbReference type="EMBL" id="GEB98418.1"/>
    </source>
</evidence>
<dbReference type="EMBL" id="BJNB01000034">
    <property type="protein sequence ID" value="GEB98418.1"/>
    <property type="molecule type" value="Genomic_DNA"/>
</dbReference>
<comment type="caution">
    <text evidence="2">The sequence shown here is derived from an EMBL/GenBank/DDBJ whole genome shotgun (WGS) entry which is preliminary data.</text>
</comment>
<sequence>MTEKEIIRCLKRAIIREVYRVICTKRSTPQPRDLRRDELKALRIAKQLTQVVVAEHLGCAPARISDIETGKRPLTELASAYEKFLKSAWHTIEKHGGDLPNLDLPAVLGRTVLYKCLELQISRTYSAIYLKVYSAIY</sequence>
<reference evidence="2 3" key="1">
    <citation type="submission" date="2019-06" db="EMBL/GenBank/DDBJ databases">
        <title>Whole genome shotgun sequence of Corynebacterium flavescens NBRC 14136.</title>
        <authorList>
            <person name="Hosoyama A."/>
            <person name="Uohara A."/>
            <person name="Ohji S."/>
            <person name="Ichikawa N."/>
        </authorList>
    </citation>
    <scope>NUCLEOTIDE SEQUENCE [LARGE SCALE GENOMIC DNA]</scope>
    <source>
        <strain evidence="2 3">NBRC 14136</strain>
    </source>
</reference>
<proteinExistence type="predicted"/>
<accession>A0AB73B9P3</accession>
<name>A0AB73B9P3_CORFL</name>
<dbReference type="PROSITE" id="PS50943">
    <property type="entry name" value="HTH_CROC1"/>
    <property type="match status" value="1"/>
</dbReference>
<evidence type="ECO:0000259" key="1">
    <source>
        <dbReference type="PROSITE" id="PS50943"/>
    </source>
</evidence>
<feature type="domain" description="HTH cro/C1-type" evidence="1">
    <location>
        <begin position="39"/>
        <end position="92"/>
    </location>
</feature>
<dbReference type="InterPro" id="IPR010982">
    <property type="entry name" value="Lambda_DNA-bd_dom_sf"/>
</dbReference>
<dbReference type="GO" id="GO:0003677">
    <property type="term" value="F:DNA binding"/>
    <property type="evidence" value="ECO:0007669"/>
    <property type="project" value="InterPro"/>
</dbReference>